<keyword evidence="2" id="KW-1185">Reference proteome</keyword>
<accession>A0ABU8XS60</accession>
<dbReference type="EMBL" id="JBBLZC010000007">
    <property type="protein sequence ID" value="MEK0083253.1"/>
    <property type="molecule type" value="Genomic_DNA"/>
</dbReference>
<dbReference type="Proteomes" id="UP001375743">
    <property type="component" value="Unassembled WGS sequence"/>
</dbReference>
<name>A0ABU8XS60_9PROT</name>
<reference evidence="1 2" key="1">
    <citation type="submission" date="2024-01" db="EMBL/GenBank/DDBJ databases">
        <title>Multi-omics insights into the function and evolution of sodium benzoate biodegradation pathways in Benzoatithermus flavus gen. nov., sp. nov. from hot spring.</title>
        <authorList>
            <person name="Hu C.-J."/>
            <person name="Li W.-J."/>
        </authorList>
    </citation>
    <scope>NUCLEOTIDE SEQUENCE [LARGE SCALE GENOMIC DNA]</scope>
    <source>
        <strain evidence="1 2">SYSU G07066</strain>
    </source>
</reference>
<evidence type="ECO:0000313" key="2">
    <source>
        <dbReference type="Proteomes" id="UP001375743"/>
    </source>
</evidence>
<protein>
    <submittedName>
        <fullName evidence="1">Uncharacterized protein</fullName>
    </submittedName>
</protein>
<organism evidence="1 2">
    <name type="scientific">Benzoatithermus flavus</name>
    <dbReference type="NCBI Taxonomy" id="3108223"/>
    <lineage>
        <taxon>Bacteria</taxon>
        <taxon>Pseudomonadati</taxon>
        <taxon>Pseudomonadota</taxon>
        <taxon>Alphaproteobacteria</taxon>
        <taxon>Geminicoccales</taxon>
        <taxon>Geminicoccaceae</taxon>
        <taxon>Benzoatithermus</taxon>
    </lineage>
</organism>
<dbReference type="RefSeq" id="WP_418159100.1">
    <property type="nucleotide sequence ID" value="NZ_JBBLZC010000007.1"/>
</dbReference>
<proteinExistence type="predicted"/>
<gene>
    <name evidence="1" type="ORF">U1T56_08815</name>
</gene>
<comment type="caution">
    <text evidence="1">The sequence shown here is derived from an EMBL/GenBank/DDBJ whole genome shotgun (WGS) entry which is preliminary data.</text>
</comment>
<evidence type="ECO:0000313" key="1">
    <source>
        <dbReference type="EMBL" id="MEK0083253.1"/>
    </source>
</evidence>
<sequence>MATGTSSRLVRLEGTRIVLMHHFLGWQCRVRQLAVREGDGRPTPGMRPSLSVGGRALGAITVVLNRLPEHSLVPELRFIVQRTQEPLERWETAMRLLQGTYFQKPHAFSDELTALFVEGGAIPQAVLEAGACELAFEQFGQRYRLPCTARKLTAGEPLFEATYWHNALFNPRLPPGITILGFKPDWDRAEADPSPV</sequence>